<accession>A0A059CYL3</accession>
<sequence length="96" mass="10472">MAEMEKKQHLVLQEQQLWQQYATEVMRGQATLAKIGGTGYYAPGPPVMPYGMPPVNGMGPLTGFSEEGRVNPREILFGEDISMVTSSASCPCSCFL</sequence>
<dbReference type="InParanoid" id="A0A059CYL3"/>
<evidence type="ECO:0000313" key="1">
    <source>
        <dbReference type="EMBL" id="KCW83035.1"/>
    </source>
</evidence>
<reference evidence="1" key="1">
    <citation type="submission" date="2013-07" db="EMBL/GenBank/DDBJ databases">
        <title>The genome of Eucalyptus grandis.</title>
        <authorList>
            <person name="Schmutz J."/>
            <person name="Hayes R."/>
            <person name="Myburg A."/>
            <person name="Tuskan G."/>
            <person name="Grattapaglia D."/>
            <person name="Rokhsar D.S."/>
        </authorList>
    </citation>
    <scope>NUCLEOTIDE SEQUENCE</scope>
    <source>
        <tissue evidence="1">Leaf extractions</tissue>
    </source>
</reference>
<protein>
    <submittedName>
        <fullName evidence="1">Uncharacterized protein</fullName>
    </submittedName>
</protein>
<gene>
    <name evidence="1" type="ORF">EUGRSUZ_C04414</name>
</gene>
<dbReference type="Gramene" id="KCW83035">
    <property type="protein sequence ID" value="KCW83035"/>
    <property type="gene ID" value="EUGRSUZ_C04414"/>
</dbReference>
<name>A0A059CYL3_EUCGR</name>
<dbReference type="AlphaFoldDB" id="A0A059CYL3"/>
<dbReference type="STRING" id="71139.A0A059CYL3"/>
<dbReference type="EMBL" id="KK198755">
    <property type="protein sequence ID" value="KCW83035.1"/>
    <property type="molecule type" value="Genomic_DNA"/>
</dbReference>
<dbReference type="eggNOG" id="KOG0251">
    <property type="taxonomic scope" value="Eukaryota"/>
</dbReference>
<organism evidence="1">
    <name type="scientific">Eucalyptus grandis</name>
    <name type="common">Flooded gum</name>
    <dbReference type="NCBI Taxonomy" id="71139"/>
    <lineage>
        <taxon>Eukaryota</taxon>
        <taxon>Viridiplantae</taxon>
        <taxon>Streptophyta</taxon>
        <taxon>Embryophyta</taxon>
        <taxon>Tracheophyta</taxon>
        <taxon>Spermatophyta</taxon>
        <taxon>Magnoliopsida</taxon>
        <taxon>eudicotyledons</taxon>
        <taxon>Gunneridae</taxon>
        <taxon>Pentapetalae</taxon>
        <taxon>rosids</taxon>
        <taxon>malvids</taxon>
        <taxon>Myrtales</taxon>
        <taxon>Myrtaceae</taxon>
        <taxon>Myrtoideae</taxon>
        <taxon>Eucalypteae</taxon>
        <taxon>Eucalyptus</taxon>
    </lineage>
</organism>
<proteinExistence type="predicted"/>